<sequence>MQFSVVIPAKNEERHIGRCLDSLAALDWDPAQYEIVVVDNGSCDATVAIAREMGAIVLEAPGATIASLRNLGAARGSGELIAFLDADCAVTVPWLKAASRYLAADGPVAFGSPVLVPDGGTWVQTAWFKVRGKPNQVVPVEWLESANLFVRRSAFEKVGGFDERLVTCEDYDLTTRLREVGELLCDARVAALHFREPATIAEFFKKERWRGLSNYRELGRRRVTLRELPSLLLPLGALAVSIALPVLWGLYALGGETRVLWASLALLLVWELPLGAVALRRCGTGEWLTGIRLWVLLNVYFFARGTTLVARG</sequence>
<name>A0A6V8N253_9BACT</name>
<evidence type="ECO:0000313" key="9">
    <source>
        <dbReference type="Proteomes" id="UP000587586"/>
    </source>
</evidence>
<evidence type="ECO:0000256" key="1">
    <source>
        <dbReference type="ARBA" id="ARBA00004236"/>
    </source>
</evidence>
<comment type="subcellular location">
    <subcellularLocation>
        <location evidence="1">Cell membrane</location>
    </subcellularLocation>
</comment>
<evidence type="ECO:0000256" key="4">
    <source>
        <dbReference type="ARBA" id="ARBA00022679"/>
    </source>
</evidence>
<evidence type="ECO:0000256" key="6">
    <source>
        <dbReference type="SAM" id="Phobius"/>
    </source>
</evidence>
<dbReference type="RefSeq" id="WP_183359097.1">
    <property type="nucleotide sequence ID" value="NZ_BLXZ01000001.1"/>
</dbReference>
<dbReference type="PANTHER" id="PTHR43646:SF2">
    <property type="entry name" value="GLYCOSYLTRANSFERASE 2-LIKE DOMAIN-CONTAINING PROTEIN"/>
    <property type="match status" value="1"/>
</dbReference>
<keyword evidence="9" id="KW-1185">Reference proteome</keyword>
<evidence type="ECO:0000313" key="8">
    <source>
        <dbReference type="EMBL" id="GFO66562.1"/>
    </source>
</evidence>
<feature type="transmembrane region" description="Helical" evidence="6">
    <location>
        <begin position="259"/>
        <end position="279"/>
    </location>
</feature>
<dbReference type="AlphaFoldDB" id="A0A6V8N253"/>
<protein>
    <recommendedName>
        <fullName evidence="7">Glycosyltransferase 2-like domain-containing protein</fullName>
    </recommendedName>
</protein>
<dbReference type="SUPFAM" id="SSF53448">
    <property type="entry name" value="Nucleotide-diphospho-sugar transferases"/>
    <property type="match status" value="1"/>
</dbReference>
<organism evidence="8 9">
    <name type="scientific">Geomonas limicola</name>
    <dbReference type="NCBI Taxonomy" id="2740186"/>
    <lineage>
        <taxon>Bacteria</taxon>
        <taxon>Pseudomonadati</taxon>
        <taxon>Thermodesulfobacteriota</taxon>
        <taxon>Desulfuromonadia</taxon>
        <taxon>Geobacterales</taxon>
        <taxon>Geobacteraceae</taxon>
        <taxon>Geomonas</taxon>
    </lineage>
</organism>
<dbReference type="Pfam" id="PF00535">
    <property type="entry name" value="Glycos_transf_2"/>
    <property type="match status" value="1"/>
</dbReference>
<keyword evidence="6" id="KW-1133">Transmembrane helix</keyword>
<keyword evidence="2" id="KW-1003">Cell membrane</keyword>
<dbReference type="InterPro" id="IPR029044">
    <property type="entry name" value="Nucleotide-diphossugar_trans"/>
</dbReference>
<dbReference type="GO" id="GO:0005886">
    <property type="term" value="C:plasma membrane"/>
    <property type="evidence" value="ECO:0007669"/>
    <property type="project" value="UniProtKB-SubCell"/>
</dbReference>
<accession>A0A6V8N253</accession>
<comment type="caution">
    <text evidence="8">The sequence shown here is derived from an EMBL/GenBank/DDBJ whole genome shotgun (WGS) entry which is preliminary data.</text>
</comment>
<dbReference type="PANTHER" id="PTHR43646">
    <property type="entry name" value="GLYCOSYLTRANSFERASE"/>
    <property type="match status" value="1"/>
</dbReference>
<dbReference type="EMBL" id="BLXZ01000001">
    <property type="protein sequence ID" value="GFO66562.1"/>
    <property type="molecule type" value="Genomic_DNA"/>
</dbReference>
<dbReference type="GO" id="GO:0016757">
    <property type="term" value="F:glycosyltransferase activity"/>
    <property type="evidence" value="ECO:0007669"/>
    <property type="project" value="UniProtKB-KW"/>
</dbReference>
<reference evidence="9" key="1">
    <citation type="submission" date="2020-06" db="EMBL/GenBank/DDBJ databases">
        <title>Draft genomic sequecing of Geomonas sp. Red745.</title>
        <authorList>
            <person name="Itoh H."/>
            <person name="Xu Z.X."/>
            <person name="Ushijima N."/>
            <person name="Masuda Y."/>
            <person name="Shiratori Y."/>
            <person name="Senoo K."/>
        </authorList>
    </citation>
    <scope>NUCLEOTIDE SEQUENCE [LARGE SCALE GENOMIC DNA]</scope>
    <source>
        <strain evidence="9">Red745</strain>
    </source>
</reference>
<dbReference type="Gene3D" id="3.90.550.10">
    <property type="entry name" value="Spore Coat Polysaccharide Biosynthesis Protein SpsA, Chain A"/>
    <property type="match status" value="1"/>
</dbReference>
<keyword evidence="4" id="KW-0808">Transferase</keyword>
<feature type="transmembrane region" description="Helical" evidence="6">
    <location>
        <begin position="291"/>
        <end position="310"/>
    </location>
</feature>
<evidence type="ECO:0000256" key="3">
    <source>
        <dbReference type="ARBA" id="ARBA00022676"/>
    </source>
</evidence>
<feature type="domain" description="Glycosyltransferase 2-like" evidence="7">
    <location>
        <begin position="4"/>
        <end position="126"/>
    </location>
</feature>
<gene>
    <name evidence="8" type="ORF">GMLC_01410</name>
</gene>
<proteinExistence type="predicted"/>
<dbReference type="Proteomes" id="UP000587586">
    <property type="component" value="Unassembled WGS sequence"/>
</dbReference>
<dbReference type="InterPro" id="IPR001173">
    <property type="entry name" value="Glyco_trans_2-like"/>
</dbReference>
<evidence type="ECO:0000259" key="7">
    <source>
        <dbReference type="Pfam" id="PF00535"/>
    </source>
</evidence>
<feature type="transmembrane region" description="Helical" evidence="6">
    <location>
        <begin position="231"/>
        <end position="253"/>
    </location>
</feature>
<keyword evidence="6" id="KW-0812">Transmembrane</keyword>
<evidence type="ECO:0000256" key="5">
    <source>
        <dbReference type="ARBA" id="ARBA00023136"/>
    </source>
</evidence>
<evidence type="ECO:0000256" key="2">
    <source>
        <dbReference type="ARBA" id="ARBA00022475"/>
    </source>
</evidence>
<keyword evidence="5 6" id="KW-0472">Membrane</keyword>
<keyword evidence="3" id="KW-0328">Glycosyltransferase</keyword>